<dbReference type="GO" id="GO:0004527">
    <property type="term" value="F:exonuclease activity"/>
    <property type="evidence" value="ECO:0007669"/>
    <property type="project" value="UniProtKB-KW"/>
</dbReference>
<gene>
    <name evidence="2" type="ORF">MNBD_ALPHA08-337</name>
</gene>
<keyword evidence="2" id="KW-0378">Hydrolase</keyword>
<dbReference type="InterPro" id="IPR038763">
    <property type="entry name" value="DHH_sf"/>
</dbReference>
<dbReference type="PANTHER" id="PTHR30255">
    <property type="entry name" value="SINGLE-STRANDED-DNA-SPECIFIC EXONUCLEASE RECJ"/>
    <property type="match status" value="1"/>
</dbReference>
<organism evidence="2">
    <name type="scientific">hydrothermal vent metagenome</name>
    <dbReference type="NCBI Taxonomy" id="652676"/>
    <lineage>
        <taxon>unclassified sequences</taxon>
        <taxon>metagenomes</taxon>
        <taxon>ecological metagenomes</taxon>
    </lineage>
</organism>
<reference evidence="2" key="1">
    <citation type="submission" date="2018-06" db="EMBL/GenBank/DDBJ databases">
        <authorList>
            <person name="Zhirakovskaya E."/>
        </authorList>
    </citation>
    <scope>NUCLEOTIDE SEQUENCE</scope>
</reference>
<accession>A0A3B0RSQ3</accession>
<keyword evidence="2" id="KW-0269">Exonuclease</keyword>
<feature type="domain" description="DDH" evidence="1">
    <location>
        <begin position="94"/>
        <end position="206"/>
    </location>
</feature>
<evidence type="ECO:0000313" key="2">
    <source>
        <dbReference type="EMBL" id="VAV95197.1"/>
    </source>
</evidence>
<dbReference type="SUPFAM" id="SSF64182">
    <property type="entry name" value="DHH phosphoesterases"/>
    <property type="match status" value="1"/>
</dbReference>
<evidence type="ECO:0000259" key="1">
    <source>
        <dbReference type="Pfam" id="PF01368"/>
    </source>
</evidence>
<dbReference type="AlphaFoldDB" id="A0A3B0RSQ3"/>
<feature type="non-terminal residue" evidence="2">
    <location>
        <position position="214"/>
    </location>
</feature>
<dbReference type="InterPro" id="IPR051673">
    <property type="entry name" value="SSDNA_exonuclease_RecJ"/>
</dbReference>
<name>A0A3B0RSQ3_9ZZZZ</name>
<dbReference type="Gene3D" id="3.90.1640.30">
    <property type="match status" value="1"/>
</dbReference>
<proteinExistence type="predicted"/>
<dbReference type="InterPro" id="IPR001667">
    <property type="entry name" value="DDH_dom"/>
</dbReference>
<dbReference type="Pfam" id="PF01368">
    <property type="entry name" value="DHH"/>
    <property type="match status" value="1"/>
</dbReference>
<dbReference type="EMBL" id="UOEC01000127">
    <property type="protein sequence ID" value="VAV95197.1"/>
    <property type="molecule type" value="Genomic_DNA"/>
</dbReference>
<keyword evidence="2" id="KW-0540">Nuclease</keyword>
<dbReference type="PANTHER" id="PTHR30255:SF2">
    <property type="entry name" value="SINGLE-STRANDED-DNA-SPECIFIC EXONUCLEASE RECJ"/>
    <property type="match status" value="1"/>
</dbReference>
<protein>
    <submittedName>
        <fullName evidence="2">Single-stranded-DNA-specific exonuclease RecJ</fullName>
    </submittedName>
</protein>
<sequence>MAADRQFFLDVKQSIRGQAWVPRLEQTRDALAISQRYGLSEIVGRILAGRGVGLDEVDVWLDPTLRELMPAPETVVDLVKGAGRIVDAICAGEQIAVLGDYDVDGISSTSILLGFLTSAGATPLAHIPDRVKEGYGPSIFAVEKLHGEGTRVLVTLDCGTASHVPLARAKELGLDVVVVDHHQVPEDLPETFALINPNRNDDLSGLGNLCAAGV</sequence>